<evidence type="ECO:0000256" key="3">
    <source>
        <dbReference type="ARBA" id="ARBA00023002"/>
    </source>
</evidence>
<evidence type="ECO:0000256" key="4">
    <source>
        <dbReference type="RuleBase" id="RU000363"/>
    </source>
</evidence>
<dbReference type="EMBL" id="KZ678137">
    <property type="protein sequence ID" value="PSN65483.1"/>
    <property type="molecule type" value="Genomic_DNA"/>
</dbReference>
<dbReference type="GO" id="GO:0000140">
    <property type="term" value="F:acylglycerone-phosphate reductase (NADP+) activity"/>
    <property type="evidence" value="ECO:0007669"/>
    <property type="project" value="TreeGrafter"/>
</dbReference>
<dbReference type="PRINTS" id="PR00080">
    <property type="entry name" value="SDRFAMILY"/>
</dbReference>
<dbReference type="InterPro" id="IPR036291">
    <property type="entry name" value="NAD(P)-bd_dom_sf"/>
</dbReference>
<name>A0A2T2NJ77_CORCC</name>
<dbReference type="Gene3D" id="3.40.50.720">
    <property type="entry name" value="NAD(P)-binding Rossmann-like Domain"/>
    <property type="match status" value="1"/>
</dbReference>
<dbReference type="GO" id="GO:0005811">
    <property type="term" value="C:lipid droplet"/>
    <property type="evidence" value="ECO:0007669"/>
    <property type="project" value="TreeGrafter"/>
</dbReference>
<keyword evidence="3" id="KW-0560">Oxidoreductase</keyword>
<dbReference type="Proteomes" id="UP000240883">
    <property type="component" value="Unassembled WGS sequence"/>
</dbReference>
<dbReference type="GO" id="GO:0005783">
    <property type="term" value="C:endoplasmic reticulum"/>
    <property type="evidence" value="ECO:0007669"/>
    <property type="project" value="TreeGrafter"/>
</dbReference>
<dbReference type="AlphaFoldDB" id="A0A2T2NJ77"/>
<comment type="similarity">
    <text evidence="1 4">Belongs to the short-chain dehydrogenases/reductases (SDR) family.</text>
</comment>
<organism evidence="5 6">
    <name type="scientific">Corynespora cassiicola Philippines</name>
    <dbReference type="NCBI Taxonomy" id="1448308"/>
    <lineage>
        <taxon>Eukaryota</taxon>
        <taxon>Fungi</taxon>
        <taxon>Dikarya</taxon>
        <taxon>Ascomycota</taxon>
        <taxon>Pezizomycotina</taxon>
        <taxon>Dothideomycetes</taxon>
        <taxon>Pleosporomycetidae</taxon>
        <taxon>Pleosporales</taxon>
        <taxon>Corynesporascaceae</taxon>
        <taxon>Corynespora</taxon>
    </lineage>
</organism>
<keyword evidence="6" id="KW-1185">Reference proteome</keyword>
<protein>
    <submittedName>
        <fullName evidence="5">Putative hydroxybutyrate dehydrogenase</fullName>
    </submittedName>
</protein>
<evidence type="ECO:0000313" key="6">
    <source>
        <dbReference type="Proteomes" id="UP000240883"/>
    </source>
</evidence>
<dbReference type="InterPro" id="IPR020904">
    <property type="entry name" value="Sc_DH/Rdtase_CS"/>
</dbReference>
<reference evidence="5 6" key="1">
    <citation type="journal article" date="2018" name="Front. Microbiol.">
        <title>Genome-Wide Analysis of Corynespora cassiicola Leaf Fall Disease Putative Effectors.</title>
        <authorList>
            <person name="Lopez D."/>
            <person name="Ribeiro S."/>
            <person name="Label P."/>
            <person name="Fumanal B."/>
            <person name="Venisse J.S."/>
            <person name="Kohler A."/>
            <person name="de Oliveira R.R."/>
            <person name="Labutti K."/>
            <person name="Lipzen A."/>
            <person name="Lail K."/>
            <person name="Bauer D."/>
            <person name="Ohm R.A."/>
            <person name="Barry K.W."/>
            <person name="Spatafora J."/>
            <person name="Grigoriev I.V."/>
            <person name="Martin F.M."/>
            <person name="Pujade-Renaud V."/>
        </authorList>
    </citation>
    <scope>NUCLEOTIDE SEQUENCE [LARGE SCALE GENOMIC DNA]</scope>
    <source>
        <strain evidence="5 6">Philippines</strain>
    </source>
</reference>
<gene>
    <name evidence="5" type="ORF">BS50DRAFT_589883</name>
</gene>
<keyword evidence="2" id="KW-0521">NADP</keyword>
<dbReference type="GO" id="GO:0006654">
    <property type="term" value="P:phosphatidic acid biosynthetic process"/>
    <property type="evidence" value="ECO:0007669"/>
    <property type="project" value="TreeGrafter"/>
</dbReference>
<dbReference type="GO" id="GO:0019433">
    <property type="term" value="P:triglyceride catabolic process"/>
    <property type="evidence" value="ECO:0007669"/>
    <property type="project" value="TreeGrafter"/>
</dbReference>
<dbReference type="PROSITE" id="PS00061">
    <property type="entry name" value="ADH_SHORT"/>
    <property type="match status" value="1"/>
</dbReference>
<dbReference type="PRINTS" id="PR00081">
    <property type="entry name" value="GDHRDH"/>
</dbReference>
<dbReference type="GO" id="GO:0004806">
    <property type="term" value="F:triacylglycerol lipase activity"/>
    <property type="evidence" value="ECO:0007669"/>
    <property type="project" value="TreeGrafter"/>
</dbReference>
<dbReference type="PANTHER" id="PTHR44169">
    <property type="entry name" value="NADPH-DEPENDENT 1-ACYLDIHYDROXYACETONE PHOSPHATE REDUCTASE"/>
    <property type="match status" value="1"/>
</dbReference>
<sequence>MPLSKGSVLITGCSDGGIGSALAAAFAQHGFHVFATARTTQSMSHLKDNGNITLLTLDVVDAKQIKDAAETVKSQTGGTLDYLVSNAGHNRFMPLLDEDIEEAKRLYDINCWGPLQLVQTFSPLLIQAKGTVVFIASVSGYMNVPWQGVYAASKRSVEILGDNLRLELAPFDVKVVSVVTTAVESQNHTHYQEWKMPDNSRYKSVEEHFIKRAKGDDGSPRMPNQKYAEGVVNKLLANPGPKFWYGAFASLIKFGSSWFPTSWLVS</sequence>
<evidence type="ECO:0000313" key="5">
    <source>
        <dbReference type="EMBL" id="PSN65483.1"/>
    </source>
</evidence>
<proteinExistence type="inferred from homology"/>
<dbReference type="InterPro" id="IPR002347">
    <property type="entry name" value="SDR_fam"/>
</dbReference>
<dbReference type="PANTHER" id="PTHR44169:SF6">
    <property type="entry name" value="NADPH-DEPENDENT 1-ACYLDIHYDROXYACETONE PHOSPHATE REDUCTASE"/>
    <property type="match status" value="1"/>
</dbReference>
<accession>A0A2T2NJ77</accession>
<dbReference type="Pfam" id="PF00106">
    <property type="entry name" value="adh_short"/>
    <property type="match status" value="1"/>
</dbReference>
<dbReference type="STRING" id="1448308.A0A2T2NJ77"/>
<dbReference type="OrthoDB" id="2102561at2759"/>
<dbReference type="SUPFAM" id="SSF51735">
    <property type="entry name" value="NAD(P)-binding Rossmann-fold domains"/>
    <property type="match status" value="1"/>
</dbReference>
<evidence type="ECO:0000256" key="1">
    <source>
        <dbReference type="ARBA" id="ARBA00006484"/>
    </source>
</evidence>
<evidence type="ECO:0000256" key="2">
    <source>
        <dbReference type="ARBA" id="ARBA00022857"/>
    </source>
</evidence>